<dbReference type="GO" id="GO:0006351">
    <property type="term" value="P:DNA-templated transcription"/>
    <property type="evidence" value="ECO:0007669"/>
    <property type="project" value="InterPro"/>
</dbReference>
<dbReference type="GO" id="GO:0009742">
    <property type="term" value="P:brassinosteroid mediated signaling pathway"/>
    <property type="evidence" value="ECO:0007669"/>
    <property type="project" value="UniProtKB-UniRule"/>
</dbReference>
<keyword evidence="4 5" id="KW-0804">Transcription</keyword>
<feature type="domain" description="BES1/BZR1 plant transcription factor N-terminal" evidence="7">
    <location>
        <begin position="61"/>
        <end position="180"/>
    </location>
</feature>
<feature type="region of interest" description="Disordered" evidence="6">
    <location>
        <begin position="1"/>
        <end position="50"/>
    </location>
</feature>
<feature type="compositionally biased region" description="Low complexity" evidence="6">
    <location>
        <begin position="155"/>
        <end position="173"/>
    </location>
</feature>
<dbReference type="EMBL" id="KP247444">
    <property type="protein sequence ID" value="AKF02520.1"/>
    <property type="molecule type" value="mRNA"/>
</dbReference>
<dbReference type="InterPro" id="IPR033264">
    <property type="entry name" value="BZR"/>
</dbReference>
<proteinExistence type="evidence at transcript level"/>
<protein>
    <recommendedName>
        <fullName evidence="5">Protein BZR1 homolog</fullName>
    </recommendedName>
    <alternativeName>
        <fullName evidence="5">Protein BRASSINAZOLE-RESISTANT 1 homolog</fullName>
    </alternativeName>
</protein>
<dbReference type="PANTHER" id="PTHR31506:SF22">
    <property type="entry name" value="PROTEIN BRASSINAZOLE-RESISTANT 2"/>
    <property type="match status" value="1"/>
</dbReference>
<feature type="compositionally biased region" description="Gly residues" evidence="6">
    <location>
        <begin position="14"/>
        <end position="25"/>
    </location>
</feature>
<evidence type="ECO:0000256" key="4">
    <source>
        <dbReference type="ARBA" id="ARBA00023163"/>
    </source>
</evidence>
<dbReference type="GO" id="GO:0003700">
    <property type="term" value="F:DNA-binding transcription factor activity"/>
    <property type="evidence" value="ECO:0007669"/>
    <property type="project" value="UniProtKB-UniRule"/>
</dbReference>
<evidence type="ECO:0000259" key="7">
    <source>
        <dbReference type="Pfam" id="PF05687"/>
    </source>
</evidence>
<comment type="similarity">
    <text evidence="1 5">Belongs to the BZR/LAT61 family.</text>
</comment>
<name>A0A0F6VYB2_NICBE</name>
<sequence>MMWESGGSPATSSAGGGGGGAGGAIGNSSSGRRKPSWRERENNRRRERRRRANKTFILQWERENNRRRERRRRAIAAKIYAGLRAQGNYNLPKHCDNNEVLKALCAEAGWIVEPDGTTYRKGCSRPTPMEIGGTSANITPSSSRHPSPPSSYFASPIPSYQPSPTSSSFPSPSRGDANMSSHPFAFLRSSIPSSLPPLRISNSAPVTPPLSSPTRLPKQTFNLETLARESMSALNIPFFAASAPTSPTRGQRFTPATIPECDESDSSTIDSGQWMSFQKYATNGVPTSPTFNLIKPAAQRIPPNDMIIDKGKSVEFDFENVSVKAAWEGEKIHEVGLDDLELTLGSGSGRM</sequence>
<evidence type="ECO:0000256" key="6">
    <source>
        <dbReference type="SAM" id="MobiDB-lite"/>
    </source>
</evidence>
<evidence type="ECO:0000256" key="5">
    <source>
        <dbReference type="RuleBase" id="RU369040"/>
    </source>
</evidence>
<keyword evidence="2 5" id="KW-0805">Transcription regulation</keyword>
<comment type="subcellular location">
    <subcellularLocation>
        <location evidence="5">Nucleus</location>
    </subcellularLocation>
</comment>
<evidence type="ECO:0000256" key="3">
    <source>
        <dbReference type="ARBA" id="ARBA00023125"/>
    </source>
</evidence>
<keyword evidence="3 5" id="KW-0238">DNA-binding</keyword>
<evidence type="ECO:0000256" key="2">
    <source>
        <dbReference type="ARBA" id="ARBA00023015"/>
    </source>
</evidence>
<accession>A0A0F6VYB2</accession>
<dbReference type="AlphaFoldDB" id="A0A0F6VYB2"/>
<comment type="function">
    <text evidence="5">Functions in brassinosteroid signaling. May function as transcriptional repressor.</text>
</comment>
<evidence type="ECO:0000313" key="8">
    <source>
        <dbReference type="EMBL" id="AKF02520.1"/>
    </source>
</evidence>
<dbReference type="GO" id="GO:0005634">
    <property type="term" value="C:nucleus"/>
    <property type="evidence" value="ECO:0007669"/>
    <property type="project" value="UniProtKB-SubCell"/>
</dbReference>
<dbReference type="PANTHER" id="PTHR31506">
    <property type="entry name" value="BES1/BZR1 HOMOLOG PROTEIN 3-RELATED"/>
    <property type="match status" value="1"/>
</dbReference>
<evidence type="ECO:0000256" key="1">
    <source>
        <dbReference type="ARBA" id="ARBA00005909"/>
    </source>
</evidence>
<feature type="compositionally biased region" description="Low complexity" evidence="6">
    <location>
        <begin position="1"/>
        <end position="13"/>
    </location>
</feature>
<reference evidence="8" key="1">
    <citation type="submission" date="2014-12" db="EMBL/GenBank/DDBJ databases">
        <title>Role of brassinosteroid signaling in modulating tobacco mosaic virus resistance in Nicotiana benthamiana.</title>
        <authorList>
            <person name="Deng X."/>
            <person name="Zhang D."/>
            <person name="Peng X."/>
            <person name="Zhu T."/>
            <person name="Xi D."/>
            <person name="Lin H."/>
        </authorList>
    </citation>
    <scope>NUCLEOTIDE SEQUENCE</scope>
</reference>
<feature type="region of interest" description="Disordered" evidence="6">
    <location>
        <begin position="124"/>
        <end position="181"/>
    </location>
</feature>
<keyword evidence="5" id="KW-1070">Brassinosteroid signaling pathway</keyword>
<dbReference type="InterPro" id="IPR008540">
    <property type="entry name" value="BES1_N"/>
</dbReference>
<dbReference type="Pfam" id="PF05687">
    <property type="entry name" value="BES1_N"/>
    <property type="match status" value="1"/>
</dbReference>
<organism evidence="8">
    <name type="scientific">Nicotiana benthamiana</name>
    <dbReference type="NCBI Taxonomy" id="4100"/>
    <lineage>
        <taxon>Eukaryota</taxon>
        <taxon>Viridiplantae</taxon>
        <taxon>Streptophyta</taxon>
        <taxon>Embryophyta</taxon>
        <taxon>Tracheophyta</taxon>
        <taxon>Spermatophyta</taxon>
        <taxon>Magnoliopsida</taxon>
        <taxon>eudicotyledons</taxon>
        <taxon>Gunneridae</taxon>
        <taxon>Pentapetalae</taxon>
        <taxon>asterids</taxon>
        <taxon>lamiids</taxon>
        <taxon>Solanales</taxon>
        <taxon>Solanaceae</taxon>
        <taxon>Nicotianoideae</taxon>
        <taxon>Nicotianeae</taxon>
        <taxon>Nicotiana</taxon>
    </lineage>
</organism>
<dbReference type="GO" id="GO:0003677">
    <property type="term" value="F:DNA binding"/>
    <property type="evidence" value="ECO:0007669"/>
    <property type="project" value="UniProtKB-UniRule"/>
</dbReference>